<dbReference type="InterPro" id="IPR032710">
    <property type="entry name" value="NTF2-like_dom_sf"/>
</dbReference>
<dbReference type="SUPFAM" id="SSF53474">
    <property type="entry name" value="alpha/beta-Hydrolases"/>
    <property type="match status" value="1"/>
</dbReference>
<accession>A0A553WBX8</accession>
<dbReference type="Gene3D" id="3.40.50.1820">
    <property type="entry name" value="alpha/beta hydrolase"/>
    <property type="match status" value="1"/>
</dbReference>
<evidence type="ECO:0000259" key="1">
    <source>
        <dbReference type="Pfam" id="PF00561"/>
    </source>
</evidence>
<organism evidence="3 4">
    <name type="scientific">Sphingorhabdus contaminans</name>
    <dbReference type="NCBI Taxonomy" id="1343899"/>
    <lineage>
        <taxon>Bacteria</taxon>
        <taxon>Pseudomonadati</taxon>
        <taxon>Pseudomonadota</taxon>
        <taxon>Alphaproteobacteria</taxon>
        <taxon>Sphingomonadales</taxon>
        <taxon>Sphingomonadaceae</taxon>
        <taxon>Sphingorhabdus</taxon>
    </lineage>
</organism>
<keyword evidence="3" id="KW-0378">Hydrolase</keyword>
<dbReference type="InterPro" id="IPR013100">
    <property type="entry name" value="LEH"/>
</dbReference>
<dbReference type="Pfam" id="PF07858">
    <property type="entry name" value="LEH"/>
    <property type="match status" value="1"/>
</dbReference>
<feature type="domain" description="Limonene-1,2-epoxide hydrolase" evidence="2">
    <location>
        <begin position="3"/>
        <end position="122"/>
    </location>
</feature>
<dbReference type="InterPro" id="IPR000639">
    <property type="entry name" value="Epox_hydrolase-like"/>
</dbReference>
<dbReference type="InterPro" id="IPR050266">
    <property type="entry name" value="AB_hydrolase_sf"/>
</dbReference>
<sequence length="424" mass="47098">MQPTDIVRSFLKAMEILDYPAATALVAPDCVYTNPPPIGTVTGPEGIRAVLEPFFAPTIRNEFLILRAAQAGPVVFCERIDRHQLADKWVELPVTGVFEVRNGLITYWRDYFDAATILSQWPQRLPIMEALRTDDGRFVGLPGYSFTPHYIDTLAGYEGLRVHYLDEGPKDAAVSFLCLHGQPAWSYLYRKMIPVFAGAGHRVIAPDLLGFGRSDKPVDESIYSFAFHRGMLCALIEALDLRNIVLVCQDWGGILGLTIPPDMPDRFTRLLVMNTAIPVGEPVSEGFVRWRDFNRSRPDMDIAALFQRSQPDLSAEEAAAYAAPFPDARYKAGVRRFPELVMTDPDMDGIAETKRARTWWGSEWNGPTFMAVGMTDPVLGPDVMASLRQQIKGCPPPLEVPDAGHFVQEKGDRIALAALAAFGL</sequence>
<dbReference type="OrthoDB" id="9804723at2"/>
<dbReference type="PRINTS" id="PR00111">
    <property type="entry name" value="ABHYDROLASE"/>
</dbReference>
<dbReference type="Gene3D" id="3.10.450.50">
    <property type="match status" value="1"/>
</dbReference>
<gene>
    <name evidence="3" type="ORF">FOM92_13890</name>
</gene>
<dbReference type="PANTHER" id="PTHR43798:SF33">
    <property type="entry name" value="HYDROLASE, PUTATIVE (AFU_ORTHOLOGUE AFUA_2G14860)-RELATED"/>
    <property type="match status" value="1"/>
</dbReference>
<dbReference type="Pfam" id="PF00561">
    <property type="entry name" value="Abhydrolase_1"/>
    <property type="match status" value="1"/>
</dbReference>
<dbReference type="Proteomes" id="UP000320160">
    <property type="component" value="Unassembled WGS sequence"/>
</dbReference>
<name>A0A553WBX8_9SPHN</name>
<feature type="domain" description="AB hydrolase-1" evidence="1">
    <location>
        <begin position="176"/>
        <end position="411"/>
    </location>
</feature>
<proteinExistence type="predicted"/>
<dbReference type="GO" id="GO:0016787">
    <property type="term" value="F:hydrolase activity"/>
    <property type="evidence" value="ECO:0007669"/>
    <property type="project" value="UniProtKB-KW"/>
</dbReference>
<evidence type="ECO:0000259" key="2">
    <source>
        <dbReference type="Pfam" id="PF07858"/>
    </source>
</evidence>
<dbReference type="PRINTS" id="PR00412">
    <property type="entry name" value="EPOXHYDRLASE"/>
</dbReference>
<keyword evidence="4" id="KW-1185">Reference proteome</keyword>
<dbReference type="PANTHER" id="PTHR43798">
    <property type="entry name" value="MONOACYLGLYCEROL LIPASE"/>
    <property type="match status" value="1"/>
</dbReference>
<evidence type="ECO:0000313" key="3">
    <source>
        <dbReference type="EMBL" id="TSB02199.1"/>
    </source>
</evidence>
<dbReference type="EMBL" id="VKKU01000002">
    <property type="protein sequence ID" value="TSB02199.1"/>
    <property type="molecule type" value="Genomic_DNA"/>
</dbReference>
<dbReference type="RefSeq" id="WP_143777417.1">
    <property type="nucleotide sequence ID" value="NZ_VKKU01000002.1"/>
</dbReference>
<dbReference type="SUPFAM" id="SSF54427">
    <property type="entry name" value="NTF2-like"/>
    <property type="match status" value="1"/>
</dbReference>
<evidence type="ECO:0000313" key="4">
    <source>
        <dbReference type="Proteomes" id="UP000320160"/>
    </source>
</evidence>
<dbReference type="AlphaFoldDB" id="A0A553WBX8"/>
<dbReference type="NCBIfam" id="NF002043">
    <property type="entry name" value="PRK00870.1"/>
    <property type="match status" value="1"/>
</dbReference>
<comment type="caution">
    <text evidence="3">The sequence shown here is derived from an EMBL/GenBank/DDBJ whole genome shotgun (WGS) entry which is preliminary data.</text>
</comment>
<dbReference type="InterPro" id="IPR000073">
    <property type="entry name" value="AB_hydrolase_1"/>
</dbReference>
<protein>
    <submittedName>
        <fullName evidence="3">Alpha/beta fold hydrolase</fullName>
    </submittedName>
</protein>
<dbReference type="GO" id="GO:0016020">
    <property type="term" value="C:membrane"/>
    <property type="evidence" value="ECO:0007669"/>
    <property type="project" value="TreeGrafter"/>
</dbReference>
<reference evidence="3 4" key="1">
    <citation type="submission" date="2019-07" db="EMBL/GenBank/DDBJ databases">
        <authorList>
            <person name="Park M."/>
        </authorList>
    </citation>
    <scope>NUCLEOTIDE SEQUENCE [LARGE SCALE GENOMIC DNA]</scope>
    <source>
        <strain evidence="3 4">KCTC32445</strain>
    </source>
</reference>
<dbReference type="InterPro" id="IPR029058">
    <property type="entry name" value="AB_hydrolase_fold"/>
</dbReference>